<organism evidence="4 5">
    <name type="scientific">Streptomyces bluensis</name>
    <dbReference type="NCBI Taxonomy" id="33897"/>
    <lineage>
        <taxon>Bacteria</taxon>
        <taxon>Bacillati</taxon>
        <taxon>Actinomycetota</taxon>
        <taxon>Actinomycetes</taxon>
        <taxon>Kitasatosporales</taxon>
        <taxon>Streptomycetaceae</taxon>
        <taxon>Streptomyces</taxon>
    </lineage>
</organism>
<reference evidence="4 5" key="1">
    <citation type="submission" date="2024-10" db="EMBL/GenBank/DDBJ databases">
        <title>The Natural Products Discovery Center: Release of the First 8490 Sequenced Strains for Exploring Actinobacteria Biosynthetic Diversity.</title>
        <authorList>
            <person name="Kalkreuter E."/>
            <person name="Kautsar S.A."/>
            <person name="Yang D."/>
            <person name="Bader C.D."/>
            <person name="Teijaro C.N."/>
            <person name="Fluegel L."/>
            <person name="Davis C.M."/>
            <person name="Simpson J.R."/>
            <person name="Lauterbach L."/>
            <person name="Steele A.D."/>
            <person name="Gui C."/>
            <person name="Meng S."/>
            <person name="Li G."/>
            <person name="Viehrig K."/>
            <person name="Ye F."/>
            <person name="Su P."/>
            <person name="Kiefer A.F."/>
            <person name="Nichols A."/>
            <person name="Cepeda A.J."/>
            <person name="Yan W."/>
            <person name="Fan B."/>
            <person name="Jiang Y."/>
            <person name="Adhikari A."/>
            <person name="Zheng C.-J."/>
            <person name="Schuster L."/>
            <person name="Cowan T.M."/>
            <person name="Smanski M.J."/>
            <person name="Chevrette M.G."/>
            <person name="De Carvalho L.P.S."/>
            <person name="Shen B."/>
        </authorList>
    </citation>
    <scope>NUCLEOTIDE SEQUENCE [LARGE SCALE GENOMIC DNA]</scope>
    <source>
        <strain evidence="4 5">NPDC001390</strain>
    </source>
</reference>
<evidence type="ECO:0000259" key="3">
    <source>
        <dbReference type="SMART" id="SM00306"/>
    </source>
</evidence>
<evidence type="ECO:0000256" key="1">
    <source>
        <dbReference type="ARBA" id="ARBA00022737"/>
    </source>
</evidence>
<dbReference type="Pfam" id="PF05593">
    <property type="entry name" value="RHS_repeat"/>
    <property type="match status" value="2"/>
</dbReference>
<dbReference type="InterPro" id="IPR030934">
    <property type="entry name" value="Intein_C"/>
</dbReference>
<name>A0ABW6UQF9_9ACTN</name>
<feature type="region of interest" description="Disordered" evidence="2">
    <location>
        <begin position="1316"/>
        <end position="1335"/>
    </location>
</feature>
<dbReference type="InterPro" id="IPR056823">
    <property type="entry name" value="TEN-like_YD-shell"/>
</dbReference>
<evidence type="ECO:0000313" key="5">
    <source>
        <dbReference type="Proteomes" id="UP001602058"/>
    </source>
</evidence>
<dbReference type="PROSITE" id="PS50818">
    <property type="entry name" value="INTEIN_C_TER"/>
    <property type="match status" value="1"/>
</dbReference>
<feature type="compositionally biased region" description="Low complexity" evidence="2">
    <location>
        <begin position="341"/>
        <end position="353"/>
    </location>
</feature>
<accession>A0ABW6UQF9</accession>
<dbReference type="InterPro" id="IPR031325">
    <property type="entry name" value="RHS_repeat"/>
</dbReference>
<dbReference type="InterPro" id="IPR036844">
    <property type="entry name" value="Hint_dom_sf"/>
</dbReference>
<dbReference type="InterPro" id="IPR050708">
    <property type="entry name" value="T6SS_VgrG/RHS"/>
</dbReference>
<dbReference type="EMBL" id="JBIAWJ010000018">
    <property type="protein sequence ID" value="MFF4525519.1"/>
    <property type="molecule type" value="Genomic_DNA"/>
</dbReference>
<dbReference type="Pfam" id="PF25023">
    <property type="entry name" value="TEN_YD-shell"/>
    <property type="match status" value="1"/>
</dbReference>
<keyword evidence="5" id="KW-1185">Reference proteome</keyword>
<evidence type="ECO:0000256" key="2">
    <source>
        <dbReference type="SAM" id="MobiDB-lite"/>
    </source>
</evidence>
<dbReference type="CDD" id="cd00081">
    <property type="entry name" value="Hint"/>
    <property type="match status" value="1"/>
</dbReference>
<sequence>MVDLSGNAMSFHWGKETNYYTQGLKTGENGKPYIRGGYLKRIDYGQKDGSVYDTQPSARVALTTAERCIGDLTDCSAGALTDSTAADWPDVPWDRNCKADTKCEGQNSPTFWTRKKLTKVTTQIRNGDTTFKNVDSWTLGHVFTDNGDGSKALWLNTITHTGHVGTDVAVPTIKLYGQQLASRVDKAGDNIQAFNRFRLSAVESESGSVLSVNYADTQCSGTTLPATGESTVRCYPVKWNPPGEADPITDWFHKYVVSQVIETDLVGGSPDQVTSYTYLGDAGWRKTKPDGLTKSEYLTWSDWRGYQRVRVESSDGTNRASNTKTEHLFFQGLDGDANPAGGTRSSSLTTSTGVKTTDDDWRSGFEAETITYDGDKVVSKSTTTAWDKVTATRAESWGTTYARFVKPWRTDSYTALSGGGWRQTASTTTYDDTTGREVKVADYGELNVADNKCTTTQYADNAGKHMYALVARVEVLGIDCATTPDRSKNVISDDVTLYDGTTTVGAAPTRGLPTTVKRLASHNGTIATYQTVSTTTYDGQGRPLTVKDAADTTTTTTYTDTYGLATAKVEKNPLGWETKTEYAPEWGQPVAQVDPNGKRTDLAYDGLGRLTSVWLPDRPKASDLTPSIKYAYGIRQDDPNYVHTQKIEKGGTSYGSEYTLYDGLLRPRQIQTEGADGGRLIADTYYDGSGRTVRTNDTYHASGAPSSTLFDPVGADIDAQTVTEYDGAGRTTAQIFKVAGVEKHRTTYTHDGDRVHTDPPAGKTPTTTITDAWDRTVELRQYDKSAVPLPSGTAADYVSTAYTYTQAGQLAQVKDEDGNTWSYDYDQRGRKIKTVDPDSGTSTLTYDDLDRQTSVTDARGNTTTTTYDVLGRTTGTWDGAETTGTRLSLTRWDTYAKGQLYGKYTYRNGAVYSSILYSVLDEMYQPTTVKYSLSSTAEPKLGGTYEFNTEYYSDGTVQGQNFPSAGGLPGEAISYQYDDIQRLTALNTSLGGGSYVSEAVYSPTNQLEQLQLHTGGASEKKSWLTYQYEQGTNRLTSSRVDVEGASAVAYDATYTYDQAGNVTSLVDTPTGGTNDAQCFAYDGLRRMTEAWTSNVVPDGAMGTGTPDAACAEDPGTLNVGGTSAYWTSYAYDATGNRTSQIKHGIGEKPTATTNYAYGEAEAGPHQLTTAVTQTAATDTTPEVTAQNTYRYDASGNTTERVLNGDKQTLTWDKQNELTKVTEAGGSETSYVYDASGSRIIRETPTDKTFYLPGMELKLTKSSGEVTAQRFYSIGAQTVAVRDADGVTFLASDHHGSAQLAIDAVDGSTQRRRLDPFGEGRDQTSSDVNAWPTDKGFVGGTIQESTGLTTLGAREYDADTGRFISADPIIDYTDPQQINGYAYANNNPVTFHDASGLRRAECVGGWNACGPNPTKPGPIATNVDGTGGIAPIATSTPAQAKAAVARYKDEEAKQRAIAAAKEIAKIAADELGLTDALDCFTTGALGSCGATAVNIITSFVGGLVGKLAAKYGAPWKWSKALALGKKLWALGDKLIDGLADWWKNSRLASRLSRGGCNSFKSGTRVLMADGTTKAIEDVKIGDKVKATDPETGKTTNQTVTAEIKGKGLKNLVKITIDVDGDKGNKTATVTATDGHPFWVPEIGKWIDATELTRGTWLQTSAGTYVQVTAIKRWTARSATVHNLTVANLHTYYVLAGATPVLVHNCNKNQGIYEFEDQLNPGKTYVGKTKNFNNRLQDHIDSGRLKSREDATCTHVCGTNDDLFVAEHLRMEELRGQGVDLSNDIASPGKRIFEQRQDAEKFEQLGLW</sequence>
<comment type="caution">
    <text evidence="4">The sequence shown here is derived from an EMBL/GenBank/DDBJ whole genome shotgun (WGS) entry which is preliminary data.</text>
</comment>
<protein>
    <submittedName>
        <fullName evidence="4">Polymorphic toxin-type HINT domain-containing protein</fullName>
    </submittedName>
</protein>
<dbReference type="Pfam" id="PF07591">
    <property type="entry name" value="PT-HINT"/>
    <property type="match status" value="1"/>
</dbReference>
<proteinExistence type="predicted"/>
<dbReference type="PANTHER" id="PTHR32305:SF17">
    <property type="entry name" value="TRNA NUCLEASE WAPA"/>
    <property type="match status" value="1"/>
</dbReference>
<dbReference type="InterPro" id="IPR022385">
    <property type="entry name" value="Rhs_assc_core"/>
</dbReference>
<dbReference type="InterPro" id="IPR003587">
    <property type="entry name" value="Hint_dom_N"/>
</dbReference>
<feature type="region of interest" description="Disordered" evidence="2">
    <location>
        <begin position="331"/>
        <end position="355"/>
    </location>
</feature>
<dbReference type="PANTHER" id="PTHR32305">
    <property type="match status" value="1"/>
</dbReference>
<dbReference type="SMART" id="SM00306">
    <property type="entry name" value="HintN"/>
    <property type="match status" value="1"/>
</dbReference>
<dbReference type="Gene3D" id="2.180.10.10">
    <property type="entry name" value="RHS repeat-associated core"/>
    <property type="match status" value="2"/>
</dbReference>
<gene>
    <name evidence="4" type="ORF">ACFY1D_29445</name>
</gene>
<keyword evidence="1" id="KW-0677">Repeat</keyword>
<evidence type="ECO:0000313" key="4">
    <source>
        <dbReference type="EMBL" id="MFF4525519.1"/>
    </source>
</evidence>
<dbReference type="InterPro" id="IPR006530">
    <property type="entry name" value="YD"/>
</dbReference>
<dbReference type="NCBIfam" id="TIGR01643">
    <property type="entry name" value="YD_repeat_2x"/>
    <property type="match status" value="3"/>
</dbReference>
<dbReference type="NCBIfam" id="TIGR03696">
    <property type="entry name" value="Rhs_assc_core"/>
    <property type="match status" value="1"/>
</dbReference>
<dbReference type="Gene3D" id="2.170.16.10">
    <property type="entry name" value="Hedgehog/Intein (Hint) domain"/>
    <property type="match status" value="1"/>
</dbReference>
<dbReference type="CDD" id="cd00719">
    <property type="entry name" value="GIY-YIG_SF"/>
    <property type="match status" value="1"/>
</dbReference>
<feature type="domain" description="Hint" evidence="3">
    <location>
        <begin position="1555"/>
        <end position="1660"/>
    </location>
</feature>
<dbReference type="Proteomes" id="UP001602058">
    <property type="component" value="Unassembled WGS sequence"/>
</dbReference>
<dbReference type="SUPFAM" id="SSF51294">
    <property type="entry name" value="Hedgehog/intein (Hint) domain"/>
    <property type="match status" value="1"/>
</dbReference>
<dbReference type="RefSeq" id="WP_387890762.1">
    <property type="nucleotide sequence ID" value="NZ_JBIAWJ010000018.1"/>
</dbReference>